<dbReference type="InterPro" id="IPR010402">
    <property type="entry name" value="CCT_domain"/>
</dbReference>
<dbReference type="GO" id="GO:0006355">
    <property type="term" value="P:regulation of DNA-templated transcription"/>
    <property type="evidence" value="ECO:0007669"/>
    <property type="project" value="UniProtKB-ARBA"/>
</dbReference>
<reference evidence="12" key="1">
    <citation type="submission" date="2022-08" db="EMBL/GenBank/DDBJ databases">
        <authorList>
            <person name="Marques A."/>
        </authorList>
    </citation>
    <scope>NUCLEOTIDE SEQUENCE</scope>
    <source>
        <strain evidence="12">RhyPub2mFocal</strain>
        <tissue evidence="12">Leaves</tissue>
    </source>
</reference>
<dbReference type="GO" id="GO:0008270">
    <property type="term" value="F:zinc ion binding"/>
    <property type="evidence" value="ECO:0007669"/>
    <property type="project" value="UniProtKB-KW"/>
</dbReference>
<evidence type="ECO:0000256" key="7">
    <source>
        <dbReference type="ARBA" id="ARBA00023242"/>
    </source>
</evidence>
<evidence type="ECO:0000256" key="2">
    <source>
        <dbReference type="ARBA" id="ARBA00010024"/>
    </source>
</evidence>
<keyword evidence="6" id="KW-0862">Zinc</keyword>
<keyword evidence="5 8" id="KW-0863">Zinc-finger</keyword>
<dbReference type="InterPro" id="IPR049808">
    <property type="entry name" value="CONSTANS-like_Bbox1"/>
</dbReference>
<feature type="domain" description="B box-type" evidence="10">
    <location>
        <begin position="29"/>
        <end position="76"/>
    </location>
</feature>
<dbReference type="SMART" id="SM00336">
    <property type="entry name" value="BBOX"/>
    <property type="match status" value="1"/>
</dbReference>
<gene>
    <name evidence="12" type="ORF">LUZ62_090179</name>
</gene>
<dbReference type="Pfam" id="PF06203">
    <property type="entry name" value="CCT"/>
    <property type="match status" value="1"/>
</dbReference>
<protein>
    <submittedName>
        <fullName evidence="12">B-box zinc finger family protein</fullName>
    </submittedName>
</protein>
<feature type="domain" description="CCT" evidence="11">
    <location>
        <begin position="335"/>
        <end position="377"/>
    </location>
</feature>
<dbReference type="PROSITE" id="PS50119">
    <property type="entry name" value="ZF_BBOX"/>
    <property type="match status" value="1"/>
</dbReference>
<sequence length="381" mass="42128">MVQEQASDDTETLLQLLVPPQNPTPTPDQTPSPCDFCTDTPAVVYCRADTASLCLRCDREVHAANTVSSRHARSILCDSCRAAASTVACSCRGFLCSNCDFDAHGGGDDMGHGRRGVEGYVGCPSAAELATLVGVGLEECEKRDVEGLVGVELESRCEMEKFFRLEDLIVPTTCHGFHALQTTPLIKNRCSPVGRHTDEICRQLRELIKSDNLLGAFSEDIEPVSEMFNWDLNYSQLDGNFGLDANHDSSNIIVPICKDGTWISSNLNATTDTDSIEIPYEQYLVSTPEAELSTFVEMADICPTTSQENSTKKTASEVIHVLPVKNGPDFVCPDRDSVISRYKEKRKARRYEKLIRYESRKARADGRLRIKGRFAKADQTN</sequence>
<evidence type="ECO:0000256" key="6">
    <source>
        <dbReference type="ARBA" id="ARBA00022833"/>
    </source>
</evidence>
<accession>A0AAV8CIZ2</accession>
<dbReference type="AlphaFoldDB" id="A0AAV8CIZ2"/>
<keyword evidence="7 9" id="KW-0539">Nucleus</keyword>
<keyword evidence="3" id="KW-0479">Metal-binding</keyword>
<dbReference type="CDD" id="cd19821">
    <property type="entry name" value="Bbox1_BBX-like"/>
    <property type="match status" value="1"/>
</dbReference>
<comment type="caution">
    <text evidence="12">The sequence shown here is derived from an EMBL/GenBank/DDBJ whole genome shotgun (WGS) entry which is preliminary data.</text>
</comment>
<evidence type="ECO:0000256" key="4">
    <source>
        <dbReference type="ARBA" id="ARBA00022737"/>
    </source>
</evidence>
<dbReference type="EMBL" id="JAMFTS010000005">
    <property type="protein sequence ID" value="KAJ4755774.1"/>
    <property type="molecule type" value="Genomic_DNA"/>
</dbReference>
<evidence type="ECO:0000259" key="11">
    <source>
        <dbReference type="PROSITE" id="PS51017"/>
    </source>
</evidence>
<keyword evidence="4" id="KW-0677">Repeat</keyword>
<evidence type="ECO:0000259" key="10">
    <source>
        <dbReference type="PROSITE" id="PS50119"/>
    </source>
</evidence>
<organism evidence="12 13">
    <name type="scientific">Rhynchospora pubera</name>
    <dbReference type="NCBI Taxonomy" id="906938"/>
    <lineage>
        <taxon>Eukaryota</taxon>
        <taxon>Viridiplantae</taxon>
        <taxon>Streptophyta</taxon>
        <taxon>Embryophyta</taxon>
        <taxon>Tracheophyta</taxon>
        <taxon>Spermatophyta</taxon>
        <taxon>Magnoliopsida</taxon>
        <taxon>Liliopsida</taxon>
        <taxon>Poales</taxon>
        <taxon>Cyperaceae</taxon>
        <taxon>Cyperoideae</taxon>
        <taxon>Rhynchosporeae</taxon>
        <taxon>Rhynchospora</taxon>
    </lineage>
</organism>
<dbReference type="PANTHER" id="PTHR31717">
    <property type="entry name" value="ZINC FINGER PROTEIN CONSTANS-LIKE 10"/>
    <property type="match status" value="1"/>
</dbReference>
<evidence type="ECO:0000256" key="5">
    <source>
        <dbReference type="ARBA" id="ARBA00022771"/>
    </source>
</evidence>
<dbReference type="GO" id="GO:0005634">
    <property type="term" value="C:nucleus"/>
    <property type="evidence" value="ECO:0007669"/>
    <property type="project" value="UniProtKB-SubCell"/>
</dbReference>
<keyword evidence="13" id="KW-1185">Reference proteome</keyword>
<comment type="similarity">
    <text evidence="2">Belongs to the CONSTANS family.</text>
</comment>
<dbReference type="PROSITE" id="PS51017">
    <property type="entry name" value="CCT"/>
    <property type="match status" value="1"/>
</dbReference>
<comment type="subcellular location">
    <subcellularLocation>
        <location evidence="1 9">Nucleus</location>
    </subcellularLocation>
</comment>
<evidence type="ECO:0000256" key="9">
    <source>
        <dbReference type="PROSITE-ProRule" id="PRU00357"/>
    </source>
</evidence>
<dbReference type="PANTHER" id="PTHR31717:SF122">
    <property type="entry name" value="OS07G0667300 PROTEIN"/>
    <property type="match status" value="1"/>
</dbReference>
<evidence type="ECO:0000313" key="13">
    <source>
        <dbReference type="Proteomes" id="UP001140206"/>
    </source>
</evidence>
<evidence type="ECO:0000256" key="3">
    <source>
        <dbReference type="ARBA" id="ARBA00022723"/>
    </source>
</evidence>
<dbReference type="Proteomes" id="UP001140206">
    <property type="component" value="Chromosome 5"/>
</dbReference>
<evidence type="ECO:0000256" key="8">
    <source>
        <dbReference type="PROSITE-ProRule" id="PRU00024"/>
    </source>
</evidence>
<dbReference type="InterPro" id="IPR000315">
    <property type="entry name" value="Znf_B-box"/>
</dbReference>
<evidence type="ECO:0000256" key="1">
    <source>
        <dbReference type="ARBA" id="ARBA00004123"/>
    </source>
</evidence>
<proteinExistence type="inferred from homology"/>
<evidence type="ECO:0000313" key="12">
    <source>
        <dbReference type="EMBL" id="KAJ4755774.1"/>
    </source>
</evidence>
<name>A0AAV8CIZ2_9POAL</name>